<evidence type="ECO:0000313" key="3">
    <source>
        <dbReference type="EMBL" id="KIM77045.1"/>
    </source>
</evidence>
<reference evidence="3 4" key="1">
    <citation type="submission" date="2014-04" db="EMBL/GenBank/DDBJ databases">
        <authorList>
            <consortium name="DOE Joint Genome Institute"/>
            <person name="Kuo A."/>
            <person name="Tarkka M."/>
            <person name="Buscot F."/>
            <person name="Kohler A."/>
            <person name="Nagy L.G."/>
            <person name="Floudas D."/>
            <person name="Copeland A."/>
            <person name="Barry K.W."/>
            <person name="Cichocki N."/>
            <person name="Veneault-Fourrey C."/>
            <person name="LaButti K."/>
            <person name="Lindquist E.A."/>
            <person name="Lipzen A."/>
            <person name="Lundell T."/>
            <person name="Morin E."/>
            <person name="Murat C."/>
            <person name="Sun H."/>
            <person name="Tunlid A."/>
            <person name="Henrissat B."/>
            <person name="Grigoriev I.V."/>
            <person name="Hibbett D.S."/>
            <person name="Martin F."/>
            <person name="Nordberg H.P."/>
            <person name="Cantor M.N."/>
            <person name="Hua S.X."/>
        </authorList>
    </citation>
    <scope>NUCLEOTIDE SEQUENCE [LARGE SCALE GENOMIC DNA]</scope>
    <source>
        <strain evidence="3 4">F 1598</strain>
    </source>
</reference>
<dbReference type="Pfam" id="PF00248">
    <property type="entry name" value="Aldo_ket_red"/>
    <property type="match status" value="1"/>
</dbReference>
<dbReference type="HOGENOM" id="CLU_023205_1_1_1"/>
<dbReference type="AlphaFoldDB" id="A0A0C3EWZ6"/>
<dbReference type="EMBL" id="KN833029">
    <property type="protein sequence ID" value="KIM77045.1"/>
    <property type="molecule type" value="Genomic_DNA"/>
</dbReference>
<evidence type="ECO:0000259" key="2">
    <source>
        <dbReference type="Pfam" id="PF00248"/>
    </source>
</evidence>
<evidence type="ECO:0000313" key="4">
    <source>
        <dbReference type="Proteomes" id="UP000054166"/>
    </source>
</evidence>
<accession>A0A0C3EWZ6</accession>
<dbReference type="CDD" id="cd19075">
    <property type="entry name" value="AKR_AKR7A1-5"/>
    <property type="match status" value="1"/>
</dbReference>
<dbReference type="PANTHER" id="PTHR43364:SF4">
    <property type="entry name" value="NAD(P)-LINKED OXIDOREDUCTASE SUPERFAMILY PROTEIN"/>
    <property type="match status" value="1"/>
</dbReference>
<dbReference type="Proteomes" id="UP000054166">
    <property type="component" value="Unassembled WGS sequence"/>
</dbReference>
<keyword evidence="4" id="KW-1185">Reference proteome</keyword>
<dbReference type="PANTHER" id="PTHR43364">
    <property type="entry name" value="NADH-SPECIFIC METHYLGLYOXAL REDUCTASE-RELATED"/>
    <property type="match status" value="1"/>
</dbReference>
<organism evidence="3 4">
    <name type="scientific">Piloderma croceum (strain F 1598)</name>
    <dbReference type="NCBI Taxonomy" id="765440"/>
    <lineage>
        <taxon>Eukaryota</taxon>
        <taxon>Fungi</taxon>
        <taxon>Dikarya</taxon>
        <taxon>Basidiomycota</taxon>
        <taxon>Agaricomycotina</taxon>
        <taxon>Agaricomycetes</taxon>
        <taxon>Agaricomycetidae</taxon>
        <taxon>Atheliales</taxon>
        <taxon>Atheliaceae</taxon>
        <taxon>Piloderma</taxon>
    </lineage>
</organism>
<keyword evidence="1" id="KW-0560">Oxidoreductase</keyword>
<feature type="domain" description="NADP-dependent oxidoreductase" evidence="2">
    <location>
        <begin position="10"/>
        <end position="309"/>
    </location>
</feature>
<gene>
    <name evidence="3" type="ORF">PILCRDRAFT_825801</name>
</gene>
<dbReference type="STRING" id="765440.A0A0C3EWZ6"/>
<dbReference type="InParanoid" id="A0A0C3EWZ6"/>
<protein>
    <recommendedName>
        <fullName evidence="2">NADP-dependent oxidoreductase domain-containing protein</fullName>
    </recommendedName>
</protein>
<dbReference type="InterPro" id="IPR036812">
    <property type="entry name" value="NAD(P)_OxRdtase_dom_sf"/>
</dbReference>
<dbReference type="Gene3D" id="3.20.20.100">
    <property type="entry name" value="NADP-dependent oxidoreductase domain"/>
    <property type="match status" value="1"/>
</dbReference>
<sequence>MSRLTPRIPLIWGTMTMGYAGKNGVRTSDKQECQDILDTFFKYGSELDTARVYGEGTTEQLLAQLDLKDATLDTKVYPVKPGDHSPKALRATFLTSLKSLDRSKTRVLYLHAPDRSVPFEDTLSEVNRMHKEGLFDIFGLSNFSAWEVAEVVTICKKNGWVQPKIYQAMYNAITREMEPELLPCCRKFGLRLVIYNPLAGGFFAGKVSSLTDRVEGRFDPTSGHMGAMYRARYLNDGYFEALKLLKDVANKHSLRLTEIAFRWLQHHSALTPTDGIIIGASSKAQLEQNAEDSLKGPLDEDVVKALDEAKRIVVAHGGAPTYWR</sequence>
<proteinExistence type="predicted"/>
<dbReference type="InterPro" id="IPR023210">
    <property type="entry name" value="NADP_OxRdtase_dom"/>
</dbReference>
<dbReference type="OrthoDB" id="2310150at2759"/>
<evidence type="ECO:0000256" key="1">
    <source>
        <dbReference type="ARBA" id="ARBA00023002"/>
    </source>
</evidence>
<dbReference type="InterPro" id="IPR050523">
    <property type="entry name" value="AKR_Detox_Biosynth"/>
</dbReference>
<dbReference type="SUPFAM" id="SSF51430">
    <property type="entry name" value="NAD(P)-linked oxidoreductase"/>
    <property type="match status" value="1"/>
</dbReference>
<dbReference type="GO" id="GO:0016491">
    <property type="term" value="F:oxidoreductase activity"/>
    <property type="evidence" value="ECO:0007669"/>
    <property type="project" value="UniProtKB-KW"/>
</dbReference>
<name>A0A0C3EWZ6_PILCF</name>
<reference evidence="4" key="2">
    <citation type="submission" date="2015-01" db="EMBL/GenBank/DDBJ databases">
        <title>Evolutionary Origins and Diversification of the Mycorrhizal Mutualists.</title>
        <authorList>
            <consortium name="DOE Joint Genome Institute"/>
            <consortium name="Mycorrhizal Genomics Consortium"/>
            <person name="Kohler A."/>
            <person name="Kuo A."/>
            <person name="Nagy L.G."/>
            <person name="Floudas D."/>
            <person name="Copeland A."/>
            <person name="Barry K.W."/>
            <person name="Cichocki N."/>
            <person name="Veneault-Fourrey C."/>
            <person name="LaButti K."/>
            <person name="Lindquist E.A."/>
            <person name="Lipzen A."/>
            <person name="Lundell T."/>
            <person name="Morin E."/>
            <person name="Murat C."/>
            <person name="Riley R."/>
            <person name="Ohm R."/>
            <person name="Sun H."/>
            <person name="Tunlid A."/>
            <person name="Henrissat B."/>
            <person name="Grigoriev I.V."/>
            <person name="Hibbett D.S."/>
            <person name="Martin F."/>
        </authorList>
    </citation>
    <scope>NUCLEOTIDE SEQUENCE [LARGE SCALE GENOMIC DNA]</scope>
    <source>
        <strain evidence="4">F 1598</strain>
    </source>
</reference>